<sequence>MIVWWLLALSLPALSLVIQPAREARPDTNDMEPENPLSHAAAQVIAGIAFTSITLLLLVQHGIIWPVIAAITLLLAYKLAPRTGALKVFYRWQLAIAVFGTFAAARLWYFWIS</sequence>
<dbReference type="EMBL" id="CP049811">
    <property type="protein sequence ID" value="QIK40948.1"/>
    <property type="molecule type" value="Genomic_DNA"/>
</dbReference>
<dbReference type="Proteomes" id="UP000500791">
    <property type="component" value="Chromosome"/>
</dbReference>
<keyword evidence="1" id="KW-0472">Membrane</keyword>
<dbReference type="KEGG" id="mon:G8E03_09305"/>
<reference evidence="2 3" key="1">
    <citation type="submission" date="2020-03" db="EMBL/GenBank/DDBJ databases">
        <title>Complete genome sequence of Monaibacterium sp. ALG8 with diverse plasmids.</title>
        <authorList>
            <person name="Sun C."/>
        </authorList>
    </citation>
    <scope>NUCLEOTIDE SEQUENCE [LARGE SCALE GENOMIC DNA]</scope>
    <source>
        <strain evidence="2 3">ALG8</strain>
    </source>
</reference>
<accession>A0A6G7VM74</accession>
<dbReference type="AlphaFoldDB" id="A0A6G7VM74"/>
<evidence type="ECO:0000256" key="1">
    <source>
        <dbReference type="SAM" id="Phobius"/>
    </source>
</evidence>
<keyword evidence="1" id="KW-1133">Transmembrane helix</keyword>
<evidence type="ECO:0000313" key="2">
    <source>
        <dbReference type="EMBL" id="QIK40948.1"/>
    </source>
</evidence>
<organism evidence="2 3">
    <name type="scientific">Pontivivens nitratireducens</name>
    <dbReference type="NCBI Taxonomy" id="2758038"/>
    <lineage>
        <taxon>Bacteria</taxon>
        <taxon>Pseudomonadati</taxon>
        <taxon>Pseudomonadota</taxon>
        <taxon>Alphaproteobacteria</taxon>
        <taxon>Rhodobacterales</taxon>
        <taxon>Paracoccaceae</taxon>
        <taxon>Pontivivens</taxon>
    </lineage>
</organism>
<proteinExistence type="predicted"/>
<keyword evidence="3" id="KW-1185">Reference proteome</keyword>
<protein>
    <submittedName>
        <fullName evidence="2">Uncharacterized protein</fullName>
    </submittedName>
</protein>
<keyword evidence="1" id="KW-0812">Transmembrane</keyword>
<feature type="transmembrane region" description="Helical" evidence="1">
    <location>
        <begin position="92"/>
        <end position="112"/>
    </location>
</feature>
<name>A0A6G7VM74_9RHOB</name>
<evidence type="ECO:0000313" key="3">
    <source>
        <dbReference type="Proteomes" id="UP000500791"/>
    </source>
</evidence>
<feature type="transmembrane region" description="Helical" evidence="1">
    <location>
        <begin position="63"/>
        <end position="80"/>
    </location>
</feature>
<gene>
    <name evidence="2" type="ORF">G8E03_09305</name>
</gene>
<dbReference type="RefSeq" id="WP_166190952.1">
    <property type="nucleotide sequence ID" value="NZ_CP049811.1"/>
</dbReference>